<evidence type="ECO:0000313" key="6">
    <source>
        <dbReference type="Proteomes" id="UP000825935"/>
    </source>
</evidence>
<sequence length="322" mass="35200">MQTSTKWDTLTDENSLPASSPPRSPSTRSAARLQGRSSHHQPGSFYYVQSPSQYDGDSSIYNFRSSQSSPTASPGHNFDSAGSRRFKGGGGSGAAGFNTSCSVIKEEEDAHGGAHRAYQHPVDRLNDRIRLCIVLLCAAGLLFGLVLLLMWLSLRPTSKPQFTLKDVVLQNLLIGPGTDASGVPTNMMTINCTVKIEFNNTSKYLKVHLDPFQIQVLYSDLPVATNERGGYRQRRKSRNIIPVQMQASMVPLYGAAFEVDINEETIMGGLDVPLQISTSFCSRYYIASTMITSTFCANMICNITANTKTLALLHPINPASCF</sequence>
<comment type="subcellular location">
    <subcellularLocation>
        <location evidence="1">Membrane</location>
    </subcellularLocation>
</comment>
<dbReference type="GO" id="GO:0005886">
    <property type="term" value="C:plasma membrane"/>
    <property type="evidence" value="ECO:0007669"/>
    <property type="project" value="TreeGrafter"/>
</dbReference>
<protein>
    <recommendedName>
        <fullName evidence="7">Late embryogenesis abundant protein LEA-2 subgroup domain-containing protein</fullName>
    </recommendedName>
</protein>
<keyword evidence="4" id="KW-0812">Transmembrane</keyword>
<evidence type="ECO:0000256" key="1">
    <source>
        <dbReference type="ARBA" id="ARBA00004370"/>
    </source>
</evidence>
<dbReference type="OMA" id="RIQAFMI"/>
<dbReference type="GO" id="GO:0098542">
    <property type="term" value="P:defense response to other organism"/>
    <property type="evidence" value="ECO:0007669"/>
    <property type="project" value="InterPro"/>
</dbReference>
<feature type="region of interest" description="Disordered" evidence="3">
    <location>
        <begin position="1"/>
        <end position="91"/>
    </location>
</feature>
<keyword evidence="6" id="KW-1185">Reference proteome</keyword>
<keyword evidence="2 4" id="KW-0472">Membrane</keyword>
<dbReference type="EMBL" id="CM035409">
    <property type="protein sequence ID" value="KAH7440105.1"/>
    <property type="molecule type" value="Genomic_DNA"/>
</dbReference>
<evidence type="ECO:0000256" key="4">
    <source>
        <dbReference type="SAM" id="Phobius"/>
    </source>
</evidence>
<feature type="transmembrane region" description="Helical" evidence="4">
    <location>
        <begin position="131"/>
        <end position="154"/>
    </location>
</feature>
<dbReference type="OrthoDB" id="903824at2759"/>
<accession>A0A8T2V2W3</accession>
<evidence type="ECO:0000256" key="2">
    <source>
        <dbReference type="ARBA" id="ARBA00023136"/>
    </source>
</evidence>
<dbReference type="AlphaFoldDB" id="A0A8T2V2W3"/>
<evidence type="ECO:0000313" key="5">
    <source>
        <dbReference type="EMBL" id="KAH7440105.1"/>
    </source>
</evidence>
<dbReference type="PANTHER" id="PTHR31415:SF4">
    <property type="entry name" value="NDR1_HIN1-LIKE PROTEIN 3"/>
    <property type="match status" value="1"/>
</dbReference>
<comment type="caution">
    <text evidence="5">The sequence shown here is derived from an EMBL/GenBank/DDBJ whole genome shotgun (WGS) entry which is preliminary data.</text>
</comment>
<name>A0A8T2V2W3_CERRI</name>
<dbReference type="InterPro" id="IPR044839">
    <property type="entry name" value="NDR1-like"/>
</dbReference>
<evidence type="ECO:0008006" key="7">
    <source>
        <dbReference type="Google" id="ProtNLM"/>
    </source>
</evidence>
<gene>
    <name evidence="5" type="ORF">KP509_04G091500</name>
</gene>
<evidence type="ECO:0000256" key="3">
    <source>
        <dbReference type="SAM" id="MobiDB-lite"/>
    </source>
</evidence>
<dbReference type="PANTHER" id="PTHR31415">
    <property type="entry name" value="OS05G0367900 PROTEIN"/>
    <property type="match status" value="1"/>
</dbReference>
<reference evidence="5" key="1">
    <citation type="submission" date="2021-08" db="EMBL/GenBank/DDBJ databases">
        <title>WGS assembly of Ceratopteris richardii.</title>
        <authorList>
            <person name="Marchant D.B."/>
            <person name="Chen G."/>
            <person name="Jenkins J."/>
            <person name="Shu S."/>
            <person name="Leebens-Mack J."/>
            <person name="Grimwood J."/>
            <person name="Schmutz J."/>
            <person name="Soltis P."/>
            <person name="Soltis D."/>
            <person name="Chen Z.-H."/>
        </authorList>
    </citation>
    <scope>NUCLEOTIDE SEQUENCE</scope>
    <source>
        <strain evidence="5">Whitten #5841</strain>
        <tissue evidence="5">Leaf</tissue>
    </source>
</reference>
<organism evidence="5 6">
    <name type="scientific">Ceratopteris richardii</name>
    <name type="common">Triangle waterfern</name>
    <dbReference type="NCBI Taxonomy" id="49495"/>
    <lineage>
        <taxon>Eukaryota</taxon>
        <taxon>Viridiplantae</taxon>
        <taxon>Streptophyta</taxon>
        <taxon>Embryophyta</taxon>
        <taxon>Tracheophyta</taxon>
        <taxon>Polypodiopsida</taxon>
        <taxon>Polypodiidae</taxon>
        <taxon>Polypodiales</taxon>
        <taxon>Pteridineae</taxon>
        <taxon>Pteridaceae</taxon>
        <taxon>Parkerioideae</taxon>
        <taxon>Ceratopteris</taxon>
    </lineage>
</organism>
<feature type="compositionally biased region" description="Polar residues" evidence="3">
    <location>
        <begin position="1"/>
        <end position="14"/>
    </location>
</feature>
<keyword evidence="4" id="KW-1133">Transmembrane helix</keyword>
<feature type="compositionally biased region" description="Polar residues" evidence="3">
    <location>
        <begin position="47"/>
        <end position="74"/>
    </location>
</feature>
<dbReference type="Proteomes" id="UP000825935">
    <property type="component" value="Chromosome 4"/>
</dbReference>
<dbReference type="GO" id="GO:0009506">
    <property type="term" value="C:plasmodesma"/>
    <property type="evidence" value="ECO:0007669"/>
    <property type="project" value="TreeGrafter"/>
</dbReference>
<proteinExistence type="predicted"/>